<dbReference type="GO" id="GO:0005783">
    <property type="term" value="C:endoplasmic reticulum"/>
    <property type="evidence" value="ECO:0007669"/>
    <property type="project" value="TreeGrafter"/>
</dbReference>
<dbReference type="GeneID" id="114867692"/>
<dbReference type="KEGG" id="bspl:114867692"/>
<dbReference type="GO" id="GO:0035336">
    <property type="term" value="P:long-chain fatty-acyl-CoA metabolic process"/>
    <property type="evidence" value="ECO:0007669"/>
    <property type="project" value="TreeGrafter"/>
</dbReference>
<dbReference type="InterPro" id="IPR020845">
    <property type="entry name" value="AMP-binding_CS"/>
</dbReference>
<dbReference type="CTD" id="567157"/>
<dbReference type="Gene3D" id="3.30.300.30">
    <property type="match status" value="1"/>
</dbReference>
<feature type="domain" description="AMP-dependent synthetase/ligase" evidence="8">
    <location>
        <begin position="124"/>
        <end position="538"/>
    </location>
</feature>
<dbReference type="GO" id="GO:0004467">
    <property type="term" value="F:long-chain fatty acid-CoA ligase activity"/>
    <property type="evidence" value="ECO:0007669"/>
    <property type="project" value="UniProtKB-EC"/>
</dbReference>
<dbReference type="EC" id="6.2.1.3" evidence="6"/>
<evidence type="ECO:0000313" key="9">
    <source>
        <dbReference type="Proteomes" id="UP000515150"/>
    </source>
</evidence>
<keyword evidence="7" id="KW-1133">Transmembrane helix</keyword>
<dbReference type="InterPro" id="IPR000873">
    <property type="entry name" value="AMP-dep_synth/lig_dom"/>
</dbReference>
<dbReference type="PANTHER" id="PTHR43272:SF96">
    <property type="entry name" value="ACYL-COA SYNTHETASE LONG CHAIN FAMILY MEMBER 3A"/>
    <property type="match status" value="1"/>
</dbReference>
<evidence type="ECO:0000256" key="3">
    <source>
        <dbReference type="ARBA" id="ARBA00022832"/>
    </source>
</evidence>
<evidence type="ECO:0000256" key="2">
    <source>
        <dbReference type="ARBA" id="ARBA00022598"/>
    </source>
</evidence>
<dbReference type="AlphaFoldDB" id="A0A6P7P885"/>
<evidence type="ECO:0000259" key="8">
    <source>
        <dbReference type="Pfam" id="PF00501"/>
    </source>
</evidence>
<sequence>MKLKEDLNPMLLLLFHLMVWIYTFITFLPSYLLSWASNSAGDRYGSEEERAKRVKAHSVLGPEGPYRAVRATKKLLTSLHPGVDTLDKMFEHAARRFPHRDCLGTREVISEEDEQQDNGKVFKKVVLGQYRWLTYEEVLTAASQLGSGLAALGQKPKTNIAVFCETRAEWMIAAQACFMYNFPMATLYSTLGGPAIAHGLNETQVTHIITSRELLETRLKAILIEVPRLQHIVVVDNAPTSWPGAARGITVHNMATVQKLGARSENAAREREQPRPSDIAVIMYTSGSTGVPKGVVISHSNILAGITGMAERIPNMCEDDTYIGYLPLAHVLELSAELICISHGSRIGYSSPQTLADQSTKIKKGSKGDTSVLQPTLMAAVPEIMDRIYKNVMTKVEEMNFVQRALFILAYNYKLEQLARGNSTPLCDRLVFQKIRALLGGRTRVLLSGGAPLSAATQRFMNVCLCCPVGQGYGLTETCGAGTICEMWDYSTGRVGGPLVCCEIKLKDWVEGGYRSTDKPRPRGEILIGGPNVTMGYYKSEARNQEDFFVDEDGQRWFCTGDIGQFHEDGCLEIIDRKKDLVKLQAGEYVSLGKVEAVLKNCPLVDNICVYANSEETYVIGFVVPNHKQLVALAEQHGVRGSWEELCGSEAMGELMLKAVTEAALAAQLERFEIPRKIRLSPDPWTPETGLVTDAFKLKRKELKTHYQQDIERMYGGK</sequence>
<dbReference type="InterPro" id="IPR045851">
    <property type="entry name" value="AMP-bd_C_sf"/>
</dbReference>
<organism evidence="9 10">
    <name type="scientific">Betta splendens</name>
    <name type="common">Siamese fighting fish</name>
    <dbReference type="NCBI Taxonomy" id="158456"/>
    <lineage>
        <taxon>Eukaryota</taxon>
        <taxon>Metazoa</taxon>
        <taxon>Chordata</taxon>
        <taxon>Craniata</taxon>
        <taxon>Vertebrata</taxon>
        <taxon>Euteleostomi</taxon>
        <taxon>Actinopterygii</taxon>
        <taxon>Neopterygii</taxon>
        <taxon>Teleostei</taxon>
        <taxon>Neoteleostei</taxon>
        <taxon>Acanthomorphata</taxon>
        <taxon>Anabantaria</taxon>
        <taxon>Anabantiformes</taxon>
        <taxon>Anabantoidei</taxon>
        <taxon>Osphronemidae</taxon>
        <taxon>Betta</taxon>
    </lineage>
</organism>
<comment type="similarity">
    <text evidence="1">Belongs to the ATP-dependent AMP-binding enzyme family.</text>
</comment>
<keyword evidence="7" id="KW-0812">Transmembrane</keyword>
<keyword evidence="3" id="KW-0276">Fatty acid metabolism</keyword>
<gene>
    <name evidence="10" type="primary">acsl3a</name>
</gene>
<dbReference type="OrthoDB" id="1700726at2759"/>
<dbReference type="PANTHER" id="PTHR43272">
    <property type="entry name" value="LONG-CHAIN-FATTY-ACID--COA LIGASE"/>
    <property type="match status" value="1"/>
</dbReference>
<dbReference type="RefSeq" id="XP_029026418.1">
    <property type="nucleotide sequence ID" value="XM_029170585.3"/>
</dbReference>
<keyword evidence="7" id="KW-0472">Membrane</keyword>
<dbReference type="CDD" id="cd17639">
    <property type="entry name" value="LC_FACS_euk1"/>
    <property type="match status" value="1"/>
</dbReference>
<accession>A0A6P7P885</accession>
<dbReference type="GO" id="GO:0005886">
    <property type="term" value="C:plasma membrane"/>
    <property type="evidence" value="ECO:0007669"/>
    <property type="project" value="TreeGrafter"/>
</dbReference>
<evidence type="ECO:0000313" key="10">
    <source>
        <dbReference type="RefSeq" id="XP_029026418.1"/>
    </source>
</evidence>
<evidence type="ECO:0000256" key="5">
    <source>
        <dbReference type="ARBA" id="ARBA00024484"/>
    </source>
</evidence>
<keyword evidence="9" id="KW-1185">Reference proteome</keyword>
<evidence type="ECO:0000256" key="4">
    <source>
        <dbReference type="ARBA" id="ARBA00023098"/>
    </source>
</evidence>
<protein>
    <recommendedName>
        <fullName evidence="6">long-chain-fatty-acid--CoA ligase</fullName>
        <ecNumber evidence="6">6.2.1.3</ecNumber>
    </recommendedName>
</protein>
<dbReference type="Proteomes" id="UP000515150">
    <property type="component" value="Chromosome 13"/>
</dbReference>
<dbReference type="GO" id="GO:0005811">
    <property type="term" value="C:lipid droplet"/>
    <property type="evidence" value="ECO:0007669"/>
    <property type="project" value="TreeGrafter"/>
</dbReference>
<proteinExistence type="inferred from homology"/>
<reference evidence="10" key="1">
    <citation type="submission" date="2025-08" db="UniProtKB">
        <authorList>
            <consortium name="RefSeq"/>
        </authorList>
    </citation>
    <scope>IDENTIFICATION</scope>
</reference>
<dbReference type="PROSITE" id="PS00455">
    <property type="entry name" value="AMP_BINDING"/>
    <property type="match status" value="1"/>
</dbReference>
<dbReference type="Gene3D" id="3.40.50.12780">
    <property type="entry name" value="N-terminal domain of ligase-like"/>
    <property type="match status" value="1"/>
</dbReference>
<dbReference type="InterPro" id="IPR042099">
    <property type="entry name" value="ANL_N_sf"/>
</dbReference>
<keyword evidence="4" id="KW-0443">Lipid metabolism</keyword>
<comment type="catalytic activity">
    <reaction evidence="5">
        <text>a long-chain fatty acid + ATP + CoA = a long-chain fatty acyl-CoA + AMP + diphosphate</text>
        <dbReference type="Rhea" id="RHEA:15421"/>
        <dbReference type="ChEBI" id="CHEBI:30616"/>
        <dbReference type="ChEBI" id="CHEBI:33019"/>
        <dbReference type="ChEBI" id="CHEBI:57287"/>
        <dbReference type="ChEBI" id="CHEBI:57560"/>
        <dbReference type="ChEBI" id="CHEBI:83139"/>
        <dbReference type="ChEBI" id="CHEBI:456215"/>
        <dbReference type="EC" id="6.2.1.3"/>
    </reaction>
    <physiologicalReaction direction="left-to-right" evidence="5">
        <dbReference type="Rhea" id="RHEA:15422"/>
    </physiologicalReaction>
</comment>
<feature type="transmembrane region" description="Helical" evidence="7">
    <location>
        <begin position="12"/>
        <end position="33"/>
    </location>
</feature>
<name>A0A6P7P885_BETSP</name>
<keyword evidence="2 10" id="KW-0436">Ligase</keyword>
<dbReference type="SUPFAM" id="SSF56801">
    <property type="entry name" value="Acetyl-CoA synthetase-like"/>
    <property type="match status" value="1"/>
</dbReference>
<evidence type="ECO:0000256" key="1">
    <source>
        <dbReference type="ARBA" id="ARBA00006432"/>
    </source>
</evidence>
<dbReference type="GO" id="GO:0030182">
    <property type="term" value="P:neuron differentiation"/>
    <property type="evidence" value="ECO:0007669"/>
    <property type="project" value="TreeGrafter"/>
</dbReference>
<dbReference type="InParanoid" id="A0A6P7P885"/>
<evidence type="ECO:0000256" key="7">
    <source>
        <dbReference type="SAM" id="Phobius"/>
    </source>
</evidence>
<dbReference type="Pfam" id="PF00501">
    <property type="entry name" value="AMP-binding"/>
    <property type="match status" value="1"/>
</dbReference>
<evidence type="ECO:0000256" key="6">
    <source>
        <dbReference type="ARBA" id="ARBA00026121"/>
    </source>
</evidence>